<gene>
    <name evidence="4" type="ORF">ADIS_4769</name>
</gene>
<dbReference type="STRING" id="1232681.ADIS_4769"/>
<dbReference type="InterPro" id="IPR014718">
    <property type="entry name" value="GH-type_carb-bd"/>
</dbReference>
<comment type="cofactor">
    <cofactor evidence="1">
        <name>Ca(2+)</name>
        <dbReference type="ChEBI" id="CHEBI:29108"/>
    </cofactor>
</comment>
<keyword evidence="5" id="KW-1185">Reference proteome</keyword>
<proteinExistence type="predicted"/>
<dbReference type="PANTHER" id="PTHR11122">
    <property type="entry name" value="APOSPORY-ASSOCIATED PROTEIN C-RELATED"/>
    <property type="match status" value="1"/>
</dbReference>
<dbReference type="GO" id="GO:0030246">
    <property type="term" value="F:carbohydrate binding"/>
    <property type="evidence" value="ECO:0007669"/>
    <property type="project" value="InterPro"/>
</dbReference>
<dbReference type="Gene3D" id="2.70.98.10">
    <property type="match status" value="1"/>
</dbReference>
<comment type="caution">
    <text evidence="4">The sequence shown here is derived from an EMBL/GenBank/DDBJ whole genome shotgun (WGS) entry which is preliminary data.</text>
</comment>
<evidence type="ECO:0000256" key="1">
    <source>
        <dbReference type="ARBA" id="ARBA00001913"/>
    </source>
</evidence>
<reference evidence="4 5" key="1">
    <citation type="submission" date="2013-02" db="EMBL/GenBank/DDBJ databases">
        <title>A novel strain isolated from Lonar lake, Maharashtra, India.</title>
        <authorList>
            <person name="Singh A."/>
        </authorList>
    </citation>
    <scope>NUCLEOTIDE SEQUENCE [LARGE SCALE GENOMIC DNA]</scope>
    <source>
        <strain evidence="4 5">AK24</strain>
    </source>
</reference>
<dbReference type="CDD" id="cd09024">
    <property type="entry name" value="Aldose_epim_lacX"/>
    <property type="match status" value="1"/>
</dbReference>
<dbReference type="Proteomes" id="UP000013909">
    <property type="component" value="Unassembled WGS sequence"/>
</dbReference>
<evidence type="ECO:0000256" key="2">
    <source>
        <dbReference type="ARBA" id="ARBA00011245"/>
    </source>
</evidence>
<comment type="subunit">
    <text evidence="2">Monomer.</text>
</comment>
<sequence>MDRKLDKVLLRSENRSAVIQPLGAELASYKVGEREYIWQALPSIWARHAPLLFPIVGRLKENQFSFQGKNYSLPQHGFARDRVFELVAHSATSASFLLCSDSDTLVNYPFDFELWVVYTLIEEGLEVSYRVINRSAEPMYFSIGAHPGFLCPLDPEAEQFSDYIMDFEDRTRSEVLLYPLEQGYVSTAKVPFSVTQGKVALREDMFDNDALIMDVFPPSRVSVRHKDTGRGFGMEFGAFKWLGIWSKGPGAGFICLEPWSGVADTIDHDGDLTRKLGIQYLNAKGQFSSSYQMFFW</sequence>
<dbReference type="SUPFAM" id="SSF74650">
    <property type="entry name" value="Galactose mutarotase-like"/>
    <property type="match status" value="1"/>
</dbReference>
<dbReference type="GO" id="GO:0005975">
    <property type="term" value="P:carbohydrate metabolic process"/>
    <property type="evidence" value="ECO:0007669"/>
    <property type="project" value="InterPro"/>
</dbReference>
<organism evidence="4 5">
    <name type="scientific">Lunatimonas lonarensis</name>
    <dbReference type="NCBI Taxonomy" id="1232681"/>
    <lineage>
        <taxon>Bacteria</taxon>
        <taxon>Pseudomonadati</taxon>
        <taxon>Bacteroidota</taxon>
        <taxon>Cytophagia</taxon>
        <taxon>Cytophagales</taxon>
        <taxon>Cyclobacteriaceae</taxon>
    </lineage>
</organism>
<dbReference type="AlphaFoldDB" id="R7ZL34"/>
<evidence type="ECO:0000313" key="4">
    <source>
        <dbReference type="EMBL" id="EON74798.1"/>
    </source>
</evidence>
<accession>R7ZL34</accession>
<protein>
    <submittedName>
        <fullName evidence="4">Galactose mutarotase related enzyme</fullName>
    </submittedName>
</protein>
<name>R7ZL34_9BACT</name>
<dbReference type="PANTHER" id="PTHR11122:SF13">
    <property type="entry name" value="GLUCOSE-6-PHOSPHATE 1-EPIMERASE"/>
    <property type="match status" value="1"/>
</dbReference>
<evidence type="ECO:0000313" key="5">
    <source>
        <dbReference type="Proteomes" id="UP000013909"/>
    </source>
</evidence>
<dbReference type="Pfam" id="PF01263">
    <property type="entry name" value="Aldose_epim"/>
    <property type="match status" value="1"/>
</dbReference>
<dbReference type="InterPro" id="IPR011013">
    <property type="entry name" value="Gal_mutarotase_sf_dom"/>
</dbReference>
<dbReference type="InterPro" id="IPR037481">
    <property type="entry name" value="LacX"/>
</dbReference>
<dbReference type="InterPro" id="IPR008183">
    <property type="entry name" value="Aldose_1/G6P_1-epimerase"/>
</dbReference>
<dbReference type="EMBL" id="AQHR01000122">
    <property type="protein sequence ID" value="EON74798.1"/>
    <property type="molecule type" value="Genomic_DNA"/>
</dbReference>
<dbReference type="GO" id="GO:0016853">
    <property type="term" value="F:isomerase activity"/>
    <property type="evidence" value="ECO:0007669"/>
    <property type="project" value="InterPro"/>
</dbReference>
<dbReference type="RefSeq" id="WP_010856880.1">
    <property type="nucleotide sequence ID" value="NZ_AQHR01000122.1"/>
</dbReference>
<evidence type="ECO:0000256" key="3">
    <source>
        <dbReference type="ARBA" id="ARBA00022837"/>
    </source>
</evidence>
<keyword evidence="3" id="KW-0106">Calcium</keyword>
<dbReference type="OrthoDB" id="9795355at2"/>